<accession>G5HB90</accession>
<evidence type="ECO:0000313" key="2">
    <source>
        <dbReference type="Proteomes" id="UP000006008"/>
    </source>
</evidence>
<dbReference type="EMBL" id="ADLD01000013">
    <property type="protein sequence ID" value="EHB91856.1"/>
    <property type="molecule type" value="Genomic_DNA"/>
</dbReference>
<dbReference type="HOGENOM" id="CLU_3228672_0_0_10"/>
<gene>
    <name evidence="1" type="ORF">HMPREF9450_01905</name>
</gene>
<protein>
    <submittedName>
        <fullName evidence="1">Uncharacterized protein</fullName>
    </submittedName>
</protein>
<reference evidence="1 2" key="1">
    <citation type="submission" date="2011-08" db="EMBL/GenBank/DDBJ databases">
        <title>The Genome Sequence of Alistipes indistinctus YIT 12060.</title>
        <authorList>
            <consortium name="The Broad Institute Genome Sequencing Platform"/>
            <person name="Earl A."/>
            <person name="Ward D."/>
            <person name="Feldgarden M."/>
            <person name="Gevers D."/>
            <person name="Morotomi M."/>
            <person name="Young S.K."/>
            <person name="Zeng Q."/>
            <person name="Gargeya S."/>
            <person name="Fitzgerald M."/>
            <person name="Haas B."/>
            <person name="Abouelleil A."/>
            <person name="Alvarado L."/>
            <person name="Arachchi H.M."/>
            <person name="Berlin A."/>
            <person name="Brown A."/>
            <person name="Chapman S.B."/>
            <person name="Chen Z."/>
            <person name="Dunbar C."/>
            <person name="Freedman E."/>
            <person name="Gearin G."/>
            <person name="Gellesch M."/>
            <person name="Goldberg J."/>
            <person name="Griggs A."/>
            <person name="Gujja S."/>
            <person name="Heiman D."/>
            <person name="Howarth C."/>
            <person name="Larson L."/>
            <person name="Lui A."/>
            <person name="MacDonald P.J.P."/>
            <person name="Montmayeur A."/>
            <person name="Murphy C."/>
            <person name="Neiman D."/>
            <person name="Pearson M."/>
            <person name="Priest M."/>
            <person name="Roberts A."/>
            <person name="Saif S."/>
            <person name="Shea T."/>
            <person name="Shenoy N."/>
            <person name="Sisk P."/>
            <person name="Stolte C."/>
            <person name="Sykes S."/>
            <person name="Wortman J."/>
            <person name="Nusbaum C."/>
            <person name="Birren B."/>
        </authorList>
    </citation>
    <scope>NUCLEOTIDE SEQUENCE [LARGE SCALE GENOMIC DNA]</scope>
    <source>
        <strain evidence="1 2">YIT 12060</strain>
    </source>
</reference>
<organism evidence="1 2">
    <name type="scientific">Alistipes indistinctus YIT 12060</name>
    <dbReference type="NCBI Taxonomy" id="742725"/>
    <lineage>
        <taxon>Bacteria</taxon>
        <taxon>Pseudomonadati</taxon>
        <taxon>Bacteroidota</taxon>
        <taxon>Bacteroidia</taxon>
        <taxon>Bacteroidales</taxon>
        <taxon>Rikenellaceae</taxon>
        <taxon>Alistipes</taxon>
    </lineage>
</organism>
<name>G5HB90_9BACT</name>
<comment type="caution">
    <text evidence="1">The sequence shown here is derived from an EMBL/GenBank/DDBJ whole genome shotgun (WGS) entry which is preliminary data.</text>
</comment>
<keyword evidence="2" id="KW-1185">Reference proteome</keyword>
<sequence length="43" mass="5380">MVTHPSIANFIRFWGKFWGKFLVHFQIWKIDQIRPLIRYVYVQ</sequence>
<evidence type="ECO:0000313" key="1">
    <source>
        <dbReference type="EMBL" id="EHB91856.1"/>
    </source>
</evidence>
<proteinExistence type="predicted"/>
<dbReference type="STRING" id="742725.HMPREF9450_01905"/>
<dbReference type="Proteomes" id="UP000006008">
    <property type="component" value="Unassembled WGS sequence"/>
</dbReference>
<dbReference type="AlphaFoldDB" id="G5HB90"/>